<dbReference type="SUPFAM" id="SSF47413">
    <property type="entry name" value="lambda repressor-like DNA-binding domains"/>
    <property type="match status" value="1"/>
</dbReference>
<dbReference type="InterPro" id="IPR001387">
    <property type="entry name" value="Cro/C1-type_HTH"/>
</dbReference>
<dbReference type="Pfam" id="PF13464">
    <property type="entry name" value="RodZ_C"/>
    <property type="match status" value="1"/>
</dbReference>
<feature type="compositionally biased region" description="Acidic residues" evidence="1">
    <location>
        <begin position="178"/>
        <end position="187"/>
    </location>
</feature>
<keyword evidence="2" id="KW-1133">Transmembrane helix</keyword>
<dbReference type="Proteomes" id="UP000249134">
    <property type="component" value="Chromosome 1"/>
</dbReference>
<dbReference type="SMART" id="SM00530">
    <property type="entry name" value="HTH_XRE"/>
    <property type="match status" value="1"/>
</dbReference>
<evidence type="ECO:0000256" key="2">
    <source>
        <dbReference type="SAM" id="Phobius"/>
    </source>
</evidence>
<dbReference type="GO" id="GO:0003677">
    <property type="term" value="F:DNA binding"/>
    <property type="evidence" value="ECO:0007669"/>
    <property type="project" value="InterPro"/>
</dbReference>
<evidence type="ECO:0000313" key="4">
    <source>
        <dbReference type="EMBL" id="SQI60107.1"/>
    </source>
</evidence>
<evidence type="ECO:0000256" key="1">
    <source>
        <dbReference type="SAM" id="MobiDB-lite"/>
    </source>
</evidence>
<reference evidence="4 5" key="1">
    <citation type="submission" date="2018-06" db="EMBL/GenBank/DDBJ databases">
        <authorList>
            <consortium name="Pathogen Informatics"/>
            <person name="Doyle S."/>
        </authorList>
    </citation>
    <scope>NUCLEOTIDE SEQUENCE [LARGE SCALE GENOMIC DNA]</scope>
    <source>
        <strain evidence="4 5">NCTC4824</strain>
    </source>
</reference>
<keyword evidence="5" id="KW-1185">Reference proteome</keyword>
<feature type="compositionally biased region" description="Basic and acidic residues" evidence="1">
    <location>
        <begin position="153"/>
        <end position="162"/>
    </location>
</feature>
<dbReference type="InterPro" id="IPR025194">
    <property type="entry name" value="RodZ-like_C"/>
</dbReference>
<name>A0A2X4W642_LEDLE</name>
<dbReference type="InterPro" id="IPR050400">
    <property type="entry name" value="Bact_Cytoskel_RodZ"/>
</dbReference>
<gene>
    <name evidence="4" type="ORF">NCTC4824_02598</name>
</gene>
<dbReference type="InterPro" id="IPR010982">
    <property type="entry name" value="Lambda_DNA-bd_dom_sf"/>
</dbReference>
<accession>A0A2X4W642</accession>
<dbReference type="KEGG" id="blen:NCTC4824_02598"/>
<dbReference type="PANTHER" id="PTHR34475">
    <property type="match status" value="1"/>
</dbReference>
<sequence>MFSLTELGSRLRLAREEKNLTLDELQNITRIQKKYLIGIEEGNYSVMPGKFYARAFIKQYAEAVGLQPEEIFDEYKQEIPIAYEDDLPEQLSRVQKRSSVSVGATKLLELLPKILVGIFVVAALVGIYYLVLHFADNGDTDVPGGKENVGFQESDKVTPIEKQEDEQEKSEDKAGGSDAEDSDDEKVEQELTMTGVNGYVTTYNLVQAPQFELELKATGGETWVKVTDSNNRVVFSQMLKDGISETFDLTNESEVYIVAGASNYTEIIVNGEKLEYELAPEQYVRQDIKILYEKQD</sequence>
<dbReference type="Pfam" id="PF13413">
    <property type="entry name" value="HTH_25"/>
    <property type="match status" value="1"/>
</dbReference>
<keyword evidence="2" id="KW-0812">Transmembrane</keyword>
<evidence type="ECO:0000313" key="5">
    <source>
        <dbReference type="Proteomes" id="UP000249134"/>
    </source>
</evidence>
<dbReference type="EMBL" id="LS483476">
    <property type="protein sequence ID" value="SQI60107.1"/>
    <property type="molecule type" value="Genomic_DNA"/>
</dbReference>
<organism evidence="4 5">
    <name type="scientific">Lederbergia lenta</name>
    <name type="common">Bacillus lentus</name>
    <dbReference type="NCBI Taxonomy" id="1467"/>
    <lineage>
        <taxon>Bacteria</taxon>
        <taxon>Bacillati</taxon>
        <taxon>Bacillota</taxon>
        <taxon>Bacilli</taxon>
        <taxon>Bacillales</taxon>
        <taxon>Bacillaceae</taxon>
        <taxon>Lederbergia</taxon>
    </lineage>
</organism>
<dbReference type="STRING" id="1348624.GCA_001591545_01647"/>
<dbReference type="CDD" id="cd00093">
    <property type="entry name" value="HTH_XRE"/>
    <property type="match status" value="1"/>
</dbReference>
<evidence type="ECO:0000259" key="3">
    <source>
        <dbReference type="PROSITE" id="PS50943"/>
    </source>
</evidence>
<feature type="region of interest" description="Disordered" evidence="1">
    <location>
        <begin position="142"/>
        <end position="188"/>
    </location>
</feature>
<dbReference type="Gene3D" id="1.10.260.40">
    <property type="entry name" value="lambda repressor-like DNA-binding domains"/>
    <property type="match status" value="1"/>
</dbReference>
<dbReference type="AlphaFoldDB" id="A0A2X4W642"/>
<dbReference type="PANTHER" id="PTHR34475:SF1">
    <property type="entry name" value="CYTOSKELETON PROTEIN RODZ"/>
    <property type="match status" value="1"/>
</dbReference>
<dbReference type="PROSITE" id="PS50943">
    <property type="entry name" value="HTH_CROC1"/>
    <property type="match status" value="1"/>
</dbReference>
<protein>
    <submittedName>
        <fullName evidence="4">XRE family transcriptional regulator</fullName>
    </submittedName>
</protein>
<proteinExistence type="predicted"/>
<feature type="transmembrane region" description="Helical" evidence="2">
    <location>
        <begin position="114"/>
        <end position="132"/>
    </location>
</feature>
<keyword evidence="2" id="KW-0472">Membrane</keyword>
<feature type="domain" description="HTH cro/C1-type" evidence="3">
    <location>
        <begin position="11"/>
        <end position="71"/>
    </location>
</feature>